<evidence type="ECO:0000313" key="2">
    <source>
        <dbReference type="Proteomes" id="UP000433577"/>
    </source>
</evidence>
<dbReference type="EMBL" id="CP046916">
    <property type="protein sequence ID" value="QGZ66310.1"/>
    <property type="molecule type" value="Genomic_DNA"/>
</dbReference>
<dbReference type="RefSeq" id="WP_158957611.1">
    <property type="nucleotide sequence ID" value="NZ_CP046916.1"/>
</dbReference>
<evidence type="ECO:0000313" key="1">
    <source>
        <dbReference type="EMBL" id="QGZ66310.1"/>
    </source>
</evidence>
<sequence>MKVTLTGFLMAQKLTRYDYEQRCIVGDLNVTFSHYDSSIYNADQVVIGPHSFEVEVPDDFDMRDGLVANLQREKRKAAAEYQARITELDGQIGKYLAIENAAEIRDVHHT</sequence>
<keyword evidence="2" id="KW-1185">Reference proteome</keyword>
<organism evidence="1 2">
    <name type="scientific">Paraburkholderia acidisoli</name>
    <dbReference type="NCBI Taxonomy" id="2571748"/>
    <lineage>
        <taxon>Bacteria</taxon>
        <taxon>Pseudomonadati</taxon>
        <taxon>Pseudomonadota</taxon>
        <taxon>Betaproteobacteria</taxon>
        <taxon>Burkholderiales</taxon>
        <taxon>Burkholderiaceae</taxon>
        <taxon>Paraburkholderia</taxon>
    </lineage>
</organism>
<gene>
    <name evidence="1" type="ORF">FAZ98_31445</name>
</gene>
<name>A0A7Z2GRA1_9BURK</name>
<accession>A0A7Z2GRA1</accession>
<dbReference type="AlphaFoldDB" id="A0A7Z2GRA1"/>
<dbReference type="OrthoDB" id="9114186at2"/>
<dbReference type="Proteomes" id="UP000433577">
    <property type="component" value="Chromosome 4"/>
</dbReference>
<proteinExistence type="predicted"/>
<protein>
    <submittedName>
        <fullName evidence="1">Uncharacterized protein</fullName>
    </submittedName>
</protein>
<dbReference type="KEGG" id="pacs:FAZ98_31445"/>
<reference evidence="1 2" key="1">
    <citation type="submission" date="2019-12" db="EMBL/GenBank/DDBJ databases">
        <title>Paraburkholderia acidiphila 7Q-K02 sp. nov and Paraburkholderia acidisoli DHF22 sp. nov., two strains isolated from forest soil.</title>
        <authorList>
            <person name="Gao Z."/>
            <person name="Qiu L."/>
        </authorList>
    </citation>
    <scope>NUCLEOTIDE SEQUENCE [LARGE SCALE GENOMIC DNA]</scope>
    <source>
        <strain evidence="1 2">DHF22</strain>
    </source>
</reference>